<dbReference type="SUPFAM" id="SSF57701">
    <property type="entry name" value="Zn2/Cys6 DNA-binding domain"/>
    <property type="match status" value="1"/>
</dbReference>
<accession>A0A9W8RVW1</accession>
<dbReference type="Pfam" id="PF11951">
    <property type="entry name" value="Fungal_trans_2"/>
    <property type="match status" value="1"/>
</dbReference>
<organism evidence="8 9">
    <name type="scientific">Fusarium torreyae</name>
    <dbReference type="NCBI Taxonomy" id="1237075"/>
    <lineage>
        <taxon>Eukaryota</taxon>
        <taxon>Fungi</taxon>
        <taxon>Dikarya</taxon>
        <taxon>Ascomycota</taxon>
        <taxon>Pezizomycotina</taxon>
        <taxon>Sordariomycetes</taxon>
        <taxon>Hypocreomycetidae</taxon>
        <taxon>Hypocreales</taxon>
        <taxon>Nectriaceae</taxon>
        <taxon>Fusarium</taxon>
    </lineage>
</organism>
<comment type="caution">
    <text evidence="8">The sequence shown here is derived from an EMBL/GenBank/DDBJ whole genome shotgun (WGS) entry which is preliminary data.</text>
</comment>
<feature type="domain" description="Zn(2)-C6 fungal-type" evidence="7">
    <location>
        <begin position="49"/>
        <end position="81"/>
    </location>
</feature>
<keyword evidence="9" id="KW-1185">Reference proteome</keyword>
<dbReference type="InterPro" id="IPR001138">
    <property type="entry name" value="Zn2Cys6_DnaBD"/>
</dbReference>
<dbReference type="GO" id="GO:0000981">
    <property type="term" value="F:DNA-binding transcription factor activity, RNA polymerase II-specific"/>
    <property type="evidence" value="ECO:0007669"/>
    <property type="project" value="InterPro"/>
</dbReference>
<keyword evidence="1" id="KW-0479">Metal-binding</keyword>
<evidence type="ECO:0000313" key="9">
    <source>
        <dbReference type="Proteomes" id="UP001152049"/>
    </source>
</evidence>
<keyword evidence="5" id="KW-0804">Transcription</keyword>
<sequence length="521" mass="59263">MEAISNESEIVKPKLKRASVPKVRTGCITCTLRILSIDTGFAAKSSRARIRHLKCDEGRPFCRRCLDDKVNCDGYAPPKPKMPRKRRQAKQKPVQLVSVPAKMPPIIHEMPLLTDTEIHYFRHFIKFTTTQLSLSPSSSNFWLRYALPMAQVSDPIRYSMIAVGASHRLFMARSVGYSQQWELKRLAIHQYNKAISSILPIMADEITPSTHNTILVCCLLFISFEGLTGRYDELFRHFRAGNQLLHNTSCRTATPEENKVAGKIVEMFSQLGSGSSSFMDEDDCLSGVSRWYRENAASPVVSDLPFDDLDQVSHELRHLAVRQHNKDMTIEQEIDEEYDPFLQHDFRQWSIRFEAFVKHKGTQLSTEATAQLGNLRLRQQWWQVGTDILASEGEAPPNPEIFTSFMDTVERVAAPFIARNQPTFSLDGDLVSSLFFLANVVQNENLKARALQILHNLDRREGIWDSNDVVEVTELISKAKIVEEEAGEERDVGWELAAPAGLPGIIHRFKLMNMHDTEDFS</sequence>
<dbReference type="AlphaFoldDB" id="A0A9W8RVW1"/>
<evidence type="ECO:0000256" key="2">
    <source>
        <dbReference type="ARBA" id="ARBA00022833"/>
    </source>
</evidence>
<protein>
    <recommendedName>
        <fullName evidence="7">Zn(2)-C6 fungal-type domain-containing protein</fullName>
    </recommendedName>
</protein>
<proteinExistence type="predicted"/>
<dbReference type="PANTHER" id="PTHR36206">
    <property type="entry name" value="ASPERCRYPTIN BIOSYNTHESIS CLUSTER-SPECIFIC TRANSCRIPTION REGULATOR ATNN-RELATED"/>
    <property type="match status" value="1"/>
</dbReference>
<name>A0A9W8RVW1_9HYPO</name>
<evidence type="ECO:0000256" key="5">
    <source>
        <dbReference type="ARBA" id="ARBA00023163"/>
    </source>
</evidence>
<evidence type="ECO:0000259" key="7">
    <source>
        <dbReference type="Pfam" id="PF00172"/>
    </source>
</evidence>
<dbReference type="GO" id="GO:0008270">
    <property type="term" value="F:zinc ion binding"/>
    <property type="evidence" value="ECO:0007669"/>
    <property type="project" value="InterPro"/>
</dbReference>
<dbReference type="OrthoDB" id="2593732at2759"/>
<reference evidence="8" key="1">
    <citation type="submission" date="2022-09" db="EMBL/GenBank/DDBJ databases">
        <title>Fusarium specimens isolated from Avocado Roots.</title>
        <authorList>
            <person name="Stajich J."/>
            <person name="Roper C."/>
            <person name="Heimlech-Rivalta G."/>
        </authorList>
    </citation>
    <scope>NUCLEOTIDE SEQUENCE</scope>
    <source>
        <strain evidence="8">CF00136</strain>
    </source>
</reference>
<evidence type="ECO:0000256" key="6">
    <source>
        <dbReference type="ARBA" id="ARBA00023242"/>
    </source>
</evidence>
<dbReference type="InterPro" id="IPR052360">
    <property type="entry name" value="Transcr_Regulatory_Proteins"/>
</dbReference>
<dbReference type="PANTHER" id="PTHR36206:SF13">
    <property type="entry name" value="TRANSCRIPTIONAL REGULATORY PROTEIN MOC3"/>
    <property type="match status" value="1"/>
</dbReference>
<dbReference type="InterPro" id="IPR021858">
    <property type="entry name" value="Fun_TF"/>
</dbReference>
<dbReference type="EMBL" id="JAOQAZ010000023">
    <property type="protein sequence ID" value="KAJ4253847.1"/>
    <property type="molecule type" value="Genomic_DNA"/>
</dbReference>
<gene>
    <name evidence="8" type="ORF">NW762_010242</name>
</gene>
<keyword evidence="3" id="KW-0805">Transcription regulation</keyword>
<evidence type="ECO:0000256" key="3">
    <source>
        <dbReference type="ARBA" id="ARBA00023015"/>
    </source>
</evidence>
<evidence type="ECO:0000256" key="4">
    <source>
        <dbReference type="ARBA" id="ARBA00023125"/>
    </source>
</evidence>
<keyword evidence="6" id="KW-0539">Nucleus</keyword>
<evidence type="ECO:0000313" key="8">
    <source>
        <dbReference type="EMBL" id="KAJ4253847.1"/>
    </source>
</evidence>
<dbReference type="CDD" id="cd00067">
    <property type="entry name" value="GAL4"/>
    <property type="match status" value="1"/>
</dbReference>
<keyword evidence="2" id="KW-0862">Zinc</keyword>
<dbReference type="InterPro" id="IPR036864">
    <property type="entry name" value="Zn2-C6_fun-type_DNA-bd_sf"/>
</dbReference>
<dbReference type="GO" id="GO:0003677">
    <property type="term" value="F:DNA binding"/>
    <property type="evidence" value="ECO:0007669"/>
    <property type="project" value="UniProtKB-KW"/>
</dbReference>
<dbReference type="Proteomes" id="UP001152049">
    <property type="component" value="Unassembled WGS sequence"/>
</dbReference>
<evidence type="ECO:0000256" key="1">
    <source>
        <dbReference type="ARBA" id="ARBA00022723"/>
    </source>
</evidence>
<dbReference type="Pfam" id="PF00172">
    <property type="entry name" value="Zn_clus"/>
    <property type="match status" value="1"/>
</dbReference>
<keyword evidence="4" id="KW-0238">DNA-binding</keyword>